<dbReference type="GeneID" id="63842083"/>
<proteinExistence type="predicted"/>
<evidence type="ECO:0000313" key="3">
    <source>
        <dbReference type="Proteomes" id="UP000803844"/>
    </source>
</evidence>
<dbReference type="RefSeq" id="XP_040780367.1">
    <property type="nucleotide sequence ID" value="XM_040924954.1"/>
</dbReference>
<accession>A0A9P4YAD6</accession>
<comment type="caution">
    <text evidence="2">The sequence shown here is derived from an EMBL/GenBank/DDBJ whole genome shotgun (WGS) entry which is preliminary data.</text>
</comment>
<evidence type="ECO:0000256" key="1">
    <source>
        <dbReference type="ARBA" id="ARBA00001974"/>
    </source>
</evidence>
<name>A0A9P4YAD6_CRYP1</name>
<organism evidence="2 3">
    <name type="scientific">Cryphonectria parasitica (strain ATCC 38755 / EP155)</name>
    <dbReference type="NCBI Taxonomy" id="660469"/>
    <lineage>
        <taxon>Eukaryota</taxon>
        <taxon>Fungi</taxon>
        <taxon>Dikarya</taxon>
        <taxon>Ascomycota</taxon>
        <taxon>Pezizomycotina</taxon>
        <taxon>Sordariomycetes</taxon>
        <taxon>Sordariomycetidae</taxon>
        <taxon>Diaporthales</taxon>
        <taxon>Cryphonectriaceae</taxon>
        <taxon>Cryphonectria-Endothia species complex</taxon>
        <taxon>Cryphonectria</taxon>
    </lineage>
</organism>
<dbReference type="GO" id="GO:0004497">
    <property type="term" value="F:monooxygenase activity"/>
    <property type="evidence" value="ECO:0007669"/>
    <property type="project" value="InterPro"/>
</dbReference>
<sequence>MVPLFFSKDGSSCRSNGISYRIKLASGPEGAIKITLHNSEVEKGDMVLTCNSVYSATRTMMWNHANKTRPGSITIKEKTTWKSLLGVAPIIPELGERDLTVVSHSGYSFLAISQPNVIYFFFIFRFDEPFTWPKRANYSERDAEQLAESVADRPVSD</sequence>
<evidence type="ECO:0000313" key="2">
    <source>
        <dbReference type="EMBL" id="KAF3769406.1"/>
    </source>
</evidence>
<keyword evidence="3" id="KW-1185">Reference proteome</keyword>
<dbReference type="Proteomes" id="UP000803844">
    <property type="component" value="Unassembled WGS sequence"/>
</dbReference>
<protein>
    <submittedName>
        <fullName evidence="2">Uncharacterized protein</fullName>
    </submittedName>
</protein>
<reference evidence="2" key="1">
    <citation type="journal article" date="2020" name="Phytopathology">
        <title>Genome sequence of the chestnut blight fungus Cryphonectria parasitica EP155: A fundamental resource for an archetypical invasive plant pathogen.</title>
        <authorList>
            <person name="Crouch J.A."/>
            <person name="Dawe A."/>
            <person name="Aerts A."/>
            <person name="Barry K."/>
            <person name="Churchill A.C.L."/>
            <person name="Grimwood J."/>
            <person name="Hillman B."/>
            <person name="Milgroom M.G."/>
            <person name="Pangilinan J."/>
            <person name="Smith M."/>
            <person name="Salamov A."/>
            <person name="Schmutz J."/>
            <person name="Yadav J."/>
            <person name="Grigoriev I.V."/>
            <person name="Nuss D."/>
        </authorList>
    </citation>
    <scope>NUCLEOTIDE SEQUENCE</scope>
    <source>
        <strain evidence="2">EP155</strain>
    </source>
</reference>
<comment type="cofactor">
    <cofactor evidence="1">
        <name>FAD</name>
        <dbReference type="ChEBI" id="CHEBI:57692"/>
    </cofactor>
</comment>
<dbReference type="PANTHER" id="PTHR47356:SF2">
    <property type="entry name" value="FAD-BINDING DOMAIN-CONTAINING PROTEIN-RELATED"/>
    <property type="match status" value="1"/>
</dbReference>
<dbReference type="PANTHER" id="PTHR47356">
    <property type="entry name" value="FAD-DEPENDENT MONOOXYGENASE ASQG-RELATED"/>
    <property type="match status" value="1"/>
</dbReference>
<dbReference type="InterPro" id="IPR050562">
    <property type="entry name" value="FAD_mOase_fung"/>
</dbReference>
<gene>
    <name evidence="2" type="ORF">M406DRAFT_65905</name>
</gene>
<dbReference type="OrthoDB" id="2431938at2759"/>
<dbReference type="AlphaFoldDB" id="A0A9P4YAD6"/>
<dbReference type="EMBL" id="MU032344">
    <property type="protein sequence ID" value="KAF3769406.1"/>
    <property type="molecule type" value="Genomic_DNA"/>
</dbReference>